<dbReference type="InterPro" id="IPR006439">
    <property type="entry name" value="HAD-SF_hydro_IA"/>
</dbReference>
<keyword evidence="6" id="KW-1185">Reference proteome</keyword>
<reference evidence="5 6" key="1">
    <citation type="submission" date="2016-12" db="EMBL/GenBank/DDBJ databases">
        <title>Thioflexothrix psekupsii D3 genome sequencing and assembly.</title>
        <authorList>
            <person name="Fomenkov A."/>
            <person name="Vincze T."/>
            <person name="Grabovich M."/>
            <person name="Anton B.P."/>
            <person name="Dubinina G."/>
            <person name="Orlova M."/>
            <person name="Belousova E."/>
            <person name="Roberts R.J."/>
        </authorList>
    </citation>
    <scope>NUCLEOTIDE SEQUENCE [LARGE SCALE GENOMIC DNA]</scope>
    <source>
        <strain evidence="5">D3</strain>
    </source>
</reference>
<evidence type="ECO:0000313" key="5">
    <source>
        <dbReference type="EMBL" id="OUD13061.1"/>
    </source>
</evidence>
<dbReference type="EMBL" id="MSLT01000018">
    <property type="protein sequence ID" value="OUD13061.1"/>
    <property type="molecule type" value="Genomic_DNA"/>
</dbReference>
<keyword evidence="2" id="KW-0378">Hydrolase</keyword>
<dbReference type="InterPro" id="IPR036412">
    <property type="entry name" value="HAD-like_sf"/>
</dbReference>
<dbReference type="OrthoDB" id="9776368at2"/>
<evidence type="ECO:0000256" key="2">
    <source>
        <dbReference type="ARBA" id="ARBA00022801"/>
    </source>
</evidence>
<dbReference type="SFLD" id="SFLDS00003">
    <property type="entry name" value="Haloacid_Dehalogenase"/>
    <property type="match status" value="1"/>
</dbReference>
<dbReference type="PANTHER" id="PTHR43434:SF23">
    <property type="entry name" value="PHOSPHOGLYCOLATE PHOSPHATASE"/>
    <property type="match status" value="1"/>
</dbReference>
<dbReference type="SFLD" id="SFLDG01129">
    <property type="entry name" value="C1.5:_HAD__Beta-PGM__Phosphata"/>
    <property type="match status" value="1"/>
</dbReference>
<dbReference type="AlphaFoldDB" id="A0A251X6H2"/>
<dbReference type="InterPro" id="IPR023214">
    <property type="entry name" value="HAD_sf"/>
</dbReference>
<keyword evidence="3" id="KW-0460">Magnesium</keyword>
<dbReference type="RefSeq" id="WP_086488507.1">
    <property type="nucleotide sequence ID" value="NZ_MSLT01000018.1"/>
</dbReference>
<sequence>MMKLVLFDLDGTLIDSALDLGWALNTLLMQANKPPIAIEKIRPWVSGGAGMLIRGGFGIDAQHPKYEPLKRQLVGLYAENPLKHTVLFDGIEEVLFSLEKQGLLWGIVTNKMGWLTDPIVRTLGWETRSVCTISGDTLPQQKPDPAQLLHACTLAHIAPVDSLYVGDAVTDIQAGQRAGMQTLVATYGYLSATDRPEQWGATGLLSKPTDLLDWLENRA</sequence>
<evidence type="ECO:0000256" key="1">
    <source>
        <dbReference type="ARBA" id="ARBA00022723"/>
    </source>
</evidence>
<keyword evidence="1" id="KW-0479">Metal-binding</keyword>
<dbReference type="InterPro" id="IPR023198">
    <property type="entry name" value="PGP-like_dom2"/>
</dbReference>
<dbReference type="PRINTS" id="PR00413">
    <property type="entry name" value="HADHALOGNASE"/>
</dbReference>
<dbReference type="InterPro" id="IPR041492">
    <property type="entry name" value="HAD_2"/>
</dbReference>
<evidence type="ECO:0000256" key="4">
    <source>
        <dbReference type="ARBA" id="ARBA00023277"/>
    </source>
</evidence>
<dbReference type="SUPFAM" id="SSF56784">
    <property type="entry name" value="HAD-like"/>
    <property type="match status" value="1"/>
</dbReference>
<keyword evidence="4" id="KW-0119">Carbohydrate metabolism</keyword>
<dbReference type="Gene3D" id="3.40.50.1000">
    <property type="entry name" value="HAD superfamily/HAD-like"/>
    <property type="match status" value="1"/>
</dbReference>
<evidence type="ECO:0008006" key="7">
    <source>
        <dbReference type="Google" id="ProtNLM"/>
    </source>
</evidence>
<dbReference type="Gene3D" id="1.10.150.240">
    <property type="entry name" value="Putative phosphatase, domain 2"/>
    <property type="match status" value="1"/>
</dbReference>
<dbReference type="NCBIfam" id="TIGR01549">
    <property type="entry name" value="HAD-SF-IA-v1"/>
    <property type="match status" value="1"/>
</dbReference>
<dbReference type="InterPro" id="IPR050155">
    <property type="entry name" value="HAD-like_hydrolase_sf"/>
</dbReference>
<evidence type="ECO:0000313" key="6">
    <source>
        <dbReference type="Proteomes" id="UP000194798"/>
    </source>
</evidence>
<dbReference type="GO" id="GO:0046872">
    <property type="term" value="F:metal ion binding"/>
    <property type="evidence" value="ECO:0007669"/>
    <property type="project" value="UniProtKB-KW"/>
</dbReference>
<organism evidence="5 6">
    <name type="scientific">Thioflexithrix psekupsensis</name>
    <dbReference type="NCBI Taxonomy" id="1570016"/>
    <lineage>
        <taxon>Bacteria</taxon>
        <taxon>Pseudomonadati</taxon>
        <taxon>Pseudomonadota</taxon>
        <taxon>Gammaproteobacteria</taxon>
        <taxon>Thiotrichales</taxon>
        <taxon>Thioflexithrix</taxon>
    </lineage>
</organism>
<accession>A0A251X6H2</accession>
<dbReference type="GO" id="GO:0005829">
    <property type="term" value="C:cytosol"/>
    <property type="evidence" value="ECO:0007669"/>
    <property type="project" value="TreeGrafter"/>
</dbReference>
<protein>
    <recommendedName>
        <fullName evidence="7">Phosphoglycolate phosphatase</fullName>
    </recommendedName>
</protein>
<evidence type="ECO:0000256" key="3">
    <source>
        <dbReference type="ARBA" id="ARBA00022842"/>
    </source>
</evidence>
<dbReference type="Pfam" id="PF13419">
    <property type="entry name" value="HAD_2"/>
    <property type="match status" value="1"/>
</dbReference>
<dbReference type="PANTHER" id="PTHR43434">
    <property type="entry name" value="PHOSPHOGLYCOLATE PHOSPHATASE"/>
    <property type="match status" value="1"/>
</dbReference>
<name>A0A251X6H2_9GAMM</name>
<gene>
    <name evidence="5" type="ORF">TPSD3_10435</name>
</gene>
<dbReference type="Proteomes" id="UP000194798">
    <property type="component" value="Unassembled WGS sequence"/>
</dbReference>
<comment type="caution">
    <text evidence="5">The sequence shown here is derived from an EMBL/GenBank/DDBJ whole genome shotgun (WGS) entry which is preliminary data.</text>
</comment>
<dbReference type="GO" id="GO:0008967">
    <property type="term" value="F:phosphoglycolate phosphatase activity"/>
    <property type="evidence" value="ECO:0007669"/>
    <property type="project" value="TreeGrafter"/>
</dbReference>
<dbReference type="GO" id="GO:0006281">
    <property type="term" value="P:DNA repair"/>
    <property type="evidence" value="ECO:0007669"/>
    <property type="project" value="TreeGrafter"/>
</dbReference>
<proteinExistence type="predicted"/>